<evidence type="ECO:0000313" key="9">
    <source>
        <dbReference type="Proteomes" id="UP000326336"/>
    </source>
</evidence>
<feature type="transmembrane region" description="Helical" evidence="7">
    <location>
        <begin position="44"/>
        <end position="64"/>
    </location>
</feature>
<evidence type="ECO:0000256" key="2">
    <source>
        <dbReference type="ARBA" id="ARBA00010199"/>
    </source>
</evidence>
<evidence type="ECO:0000256" key="6">
    <source>
        <dbReference type="SAM" id="MobiDB-lite"/>
    </source>
</evidence>
<evidence type="ECO:0000256" key="4">
    <source>
        <dbReference type="ARBA" id="ARBA00022989"/>
    </source>
</evidence>
<evidence type="ECO:0000313" key="8">
    <source>
        <dbReference type="EMBL" id="KAB5607925.1"/>
    </source>
</evidence>
<dbReference type="Proteomes" id="UP000326336">
    <property type="component" value="Unassembled WGS sequence"/>
</dbReference>
<feature type="transmembrane region" description="Helical" evidence="7">
    <location>
        <begin position="404"/>
        <end position="428"/>
    </location>
</feature>
<dbReference type="InterPro" id="IPR044644">
    <property type="entry name" value="DinF-like"/>
</dbReference>
<comment type="caution">
    <text evidence="8">The sequence shown here is derived from an EMBL/GenBank/DDBJ whole genome shotgun (WGS) entry which is preliminary data.</text>
</comment>
<accession>A0A5N5RKS4</accession>
<dbReference type="EMBL" id="RQSP01000006">
    <property type="protein sequence ID" value="KAB5607925.1"/>
    <property type="molecule type" value="Genomic_DNA"/>
</dbReference>
<protein>
    <submittedName>
        <fullName evidence="8">MATE family efflux transporter</fullName>
    </submittedName>
</protein>
<evidence type="ECO:0000256" key="1">
    <source>
        <dbReference type="ARBA" id="ARBA00004141"/>
    </source>
</evidence>
<feature type="transmembrane region" description="Helical" evidence="7">
    <location>
        <begin position="371"/>
        <end position="398"/>
    </location>
</feature>
<feature type="transmembrane region" description="Helical" evidence="7">
    <location>
        <begin position="222"/>
        <end position="245"/>
    </location>
</feature>
<proteinExistence type="inferred from homology"/>
<dbReference type="NCBIfam" id="TIGR00797">
    <property type="entry name" value="matE"/>
    <property type="match status" value="1"/>
</dbReference>
<keyword evidence="3 7" id="KW-0812">Transmembrane</keyword>
<dbReference type="PANTHER" id="PTHR42893:SF46">
    <property type="entry name" value="PROTEIN DETOXIFICATION 44, CHLOROPLASTIC"/>
    <property type="match status" value="1"/>
</dbReference>
<feature type="region of interest" description="Disordered" evidence="6">
    <location>
        <begin position="1"/>
        <end position="22"/>
    </location>
</feature>
<dbReference type="RefSeq" id="WP_175578266.1">
    <property type="nucleotide sequence ID" value="NZ_RQSP01000006.1"/>
</dbReference>
<dbReference type="AlphaFoldDB" id="A0A5N5RKS4"/>
<feature type="transmembrane region" description="Helical" evidence="7">
    <location>
        <begin position="474"/>
        <end position="492"/>
    </location>
</feature>
<name>A0A5N5RKS4_9BIFI</name>
<keyword evidence="5 7" id="KW-0472">Membrane</keyword>
<gene>
    <name evidence="8" type="ORF">EHS19_03055</name>
</gene>
<evidence type="ECO:0000256" key="5">
    <source>
        <dbReference type="ARBA" id="ARBA00023136"/>
    </source>
</evidence>
<organism evidence="8 9">
    <name type="scientific">Bifidobacterium jacchi</name>
    <dbReference type="NCBI Taxonomy" id="2490545"/>
    <lineage>
        <taxon>Bacteria</taxon>
        <taxon>Bacillati</taxon>
        <taxon>Actinomycetota</taxon>
        <taxon>Actinomycetes</taxon>
        <taxon>Bifidobacteriales</taxon>
        <taxon>Bifidobacteriaceae</taxon>
        <taxon>Bifidobacterium</taxon>
    </lineage>
</organism>
<feature type="transmembrane region" description="Helical" evidence="7">
    <location>
        <begin position="257"/>
        <end position="275"/>
    </location>
</feature>
<evidence type="ECO:0000256" key="3">
    <source>
        <dbReference type="ARBA" id="ARBA00022692"/>
    </source>
</evidence>
<dbReference type="InterPro" id="IPR002528">
    <property type="entry name" value="MATE_fam"/>
</dbReference>
<comment type="similarity">
    <text evidence="2">Belongs to the multi antimicrobial extrusion (MATE) (TC 2.A.66.1) family.</text>
</comment>
<evidence type="ECO:0000256" key="7">
    <source>
        <dbReference type="SAM" id="Phobius"/>
    </source>
</evidence>
<dbReference type="GO" id="GO:0042910">
    <property type="term" value="F:xenobiotic transmembrane transporter activity"/>
    <property type="evidence" value="ECO:0007669"/>
    <property type="project" value="InterPro"/>
</dbReference>
<feature type="transmembrane region" description="Helical" evidence="7">
    <location>
        <begin position="337"/>
        <end position="359"/>
    </location>
</feature>
<dbReference type="GO" id="GO:0005886">
    <property type="term" value="C:plasma membrane"/>
    <property type="evidence" value="ECO:0007669"/>
    <property type="project" value="TreeGrafter"/>
</dbReference>
<keyword evidence="4 7" id="KW-1133">Transmembrane helix</keyword>
<feature type="transmembrane region" description="Helical" evidence="7">
    <location>
        <begin position="76"/>
        <end position="101"/>
    </location>
</feature>
<feature type="transmembrane region" description="Helical" evidence="7">
    <location>
        <begin position="440"/>
        <end position="462"/>
    </location>
</feature>
<feature type="transmembrane region" description="Helical" evidence="7">
    <location>
        <begin position="122"/>
        <end position="145"/>
    </location>
</feature>
<feature type="transmembrane region" description="Helical" evidence="7">
    <location>
        <begin position="192"/>
        <end position="210"/>
    </location>
</feature>
<feature type="transmembrane region" description="Helical" evidence="7">
    <location>
        <begin position="308"/>
        <end position="331"/>
    </location>
</feature>
<dbReference type="PANTHER" id="PTHR42893">
    <property type="entry name" value="PROTEIN DETOXIFICATION 44, CHLOROPLASTIC-RELATED"/>
    <property type="match status" value="1"/>
</dbReference>
<reference evidence="8 9" key="1">
    <citation type="journal article" date="2019" name="Int. J. Syst. Evol. Microbiol.">
        <title>Bifidobacterium jacchi sp. nov., isolated from the faeces of a baby common marmoset (Callithrix jacchus).</title>
        <authorList>
            <person name="Modesto M."/>
            <person name="Watanabe K."/>
            <person name="Arita M."/>
            <person name="Satti M."/>
            <person name="Oki K."/>
            <person name="Sciavilla P."/>
            <person name="Patavino C."/>
            <person name="Camma C."/>
            <person name="Michelini S."/>
            <person name="Sgorbati B."/>
            <person name="Mattarelli P."/>
        </authorList>
    </citation>
    <scope>NUCLEOTIDE SEQUENCE [LARGE SCALE GENOMIC DNA]</scope>
    <source>
        <strain evidence="8 9">MRM 9.3</strain>
    </source>
</reference>
<comment type="subcellular location">
    <subcellularLocation>
        <location evidence="1">Membrane</location>
        <topology evidence="1">Multi-pass membrane protein</topology>
    </subcellularLocation>
</comment>
<sequence length="513" mass="52008">MRQSSPTSESAESASAAERAAAPAESSVESVAVPATERRAIRRIVALALPTFGQLVAEPAFILIDTAIVGHIGDGGTALAGLSIGSTVILTAVGLCVFLAYGTTSQVARLIGAGRRREGMEAGISGLWLALGIGIVVSIVLFAVAEPLCVALGAGGAGGGEGGVAGGAGAATAGSGTAGNAGGFGVLGASVAYLRAVVFGLPGMLLVYAANGVFRGMQRMRITLIVAVAGAALNTVLDVLFVFGLRWGVAGSGAATLIAQWFMGVALVIPALRWARAAGADWRPRLQGIAHAAGDGVPLFVRTLALRVSMVGTVMLAASMGTRVLAAYQVVNASWNFTINMLDAIAIAGQTLVAAELGAGRRLGARSMTRLCGRAGAVGGCCIGAALAAFGLLAAGLFSPDDSVRGLVVVGMLVLAVFLPLGGWMWALDGILIGAGDYRYLAVGCTVTAAIYVPALLVINALDGWLIVDDTARMVVLWTAINVLFVGVRALVNGLRVRTDEWTAPLSRQRSCL</sequence>
<dbReference type="GO" id="GO:0015297">
    <property type="term" value="F:antiporter activity"/>
    <property type="evidence" value="ECO:0007669"/>
    <property type="project" value="InterPro"/>
</dbReference>
<keyword evidence="9" id="KW-1185">Reference proteome</keyword>
<dbReference type="Pfam" id="PF01554">
    <property type="entry name" value="MatE"/>
    <property type="match status" value="3"/>
</dbReference>